<reference evidence="7 8" key="1">
    <citation type="submission" date="2024-01" db="EMBL/GenBank/DDBJ databases">
        <title>A draft genome for a cacao thread blight-causing isolate of Paramarasmius palmivorus.</title>
        <authorList>
            <person name="Baruah I.K."/>
            <person name="Bukari Y."/>
            <person name="Amoako-Attah I."/>
            <person name="Meinhardt L.W."/>
            <person name="Bailey B.A."/>
            <person name="Cohen S.P."/>
        </authorList>
    </citation>
    <scope>NUCLEOTIDE SEQUENCE [LARGE SCALE GENOMIC DNA]</scope>
    <source>
        <strain evidence="7 8">GH-12</strain>
    </source>
</reference>
<comment type="similarity">
    <text evidence="2">Belongs to the PheA/TfdB FAD monooxygenase family.</text>
</comment>
<comment type="cofactor">
    <cofactor evidence="1">
        <name>FAD</name>
        <dbReference type="ChEBI" id="CHEBI:57692"/>
    </cofactor>
</comment>
<evidence type="ECO:0000256" key="4">
    <source>
        <dbReference type="ARBA" id="ARBA00022827"/>
    </source>
</evidence>
<dbReference type="SUPFAM" id="SSF52833">
    <property type="entry name" value="Thioredoxin-like"/>
    <property type="match status" value="1"/>
</dbReference>
<dbReference type="Proteomes" id="UP001383192">
    <property type="component" value="Unassembled WGS sequence"/>
</dbReference>
<dbReference type="EMBL" id="JAYKXP010000043">
    <property type="protein sequence ID" value="KAK7038728.1"/>
    <property type="molecule type" value="Genomic_DNA"/>
</dbReference>
<keyword evidence="4" id="KW-0274">FAD</keyword>
<evidence type="ECO:0000256" key="5">
    <source>
        <dbReference type="ARBA" id="ARBA00023002"/>
    </source>
</evidence>
<proteinExistence type="inferred from homology"/>
<keyword evidence="8" id="KW-1185">Reference proteome</keyword>
<evidence type="ECO:0000313" key="8">
    <source>
        <dbReference type="Proteomes" id="UP001383192"/>
    </source>
</evidence>
<dbReference type="GO" id="GO:0016709">
    <property type="term" value="F:oxidoreductase activity, acting on paired donors, with incorporation or reduction of molecular oxygen, NAD(P)H as one donor, and incorporation of one atom of oxygen"/>
    <property type="evidence" value="ECO:0007669"/>
    <property type="project" value="UniProtKB-ARBA"/>
</dbReference>
<feature type="domain" description="FAD-binding" evidence="6">
    <location>
        <begin position="2"/>
        <end position="358"/>
    </location>
</feature>
<dbReference type="Gene3D" id="3.30.70.2450">
    <property type="match status" value="1"/>
</dbReference>
<keyword evidence="3" id="KW-0285">Flavoprotein</keyword>
<dbReference type="InterPro" id="IPR036249">
    <property type="entry name" value="Thioredoxin-like_sf"/>
</dbReference>
<evidence type="ECO:0000256" key="1">
    <source>
        <dbReference type="ARBA" id="ARBA00001974"/>
    </source>
</evidence>
<dbReference type="AlphaFoldDB" id="A0AAW0CK66"/>
<sequence length="558" mass="61114">MAPVLIAGAGPSGLALALALLRNGVSVRIINKQLQHSVGQRGAGVQSRTLELYKILGIVQDVQKVGIEAVPMQFYTSPEGPAPVREAKMIENLENTSEFPIINPLMIGQGRHEALLREHIAKDYNTHVELGTELQSFTQTADGVEVTLVKRGTEGEELSTETAKFEFLVGADGARSVVRKQLGLTFLGESDSRQDNETAMVTGDLHIKKGIPDRNFWRAWGDAKGKFVTLRPCESDDDRFNFMAAGSDIDLQNITKEAIFKHITDTVGREFEFGELIWAGVWRPNIRMADKFGDGRVFIVGDAAHVHSPTGGQGLNSGVQDSVNLAWKLALVHKKIAPISLLTSYTAERLPVIAYMLNKTTELLDKTLNGTRDMSQINVEGFVRGFEMRQLGVTYRGSPQLLVDERHQKMDNETVDPYRSGLDGTVRAGDRAPAADGLVGKDGGETTIFDLLTPAKHTILVFADEENQNMEGILGAAKSVFPEGVTQSAVIVPEGDVPNIQADYVLVDKEGIAFKHYKVEKGDRCRVFIIRPDGYIGAIVEGEKGLERYGDAVFGNRK</sequence>
<evidence type="ECO:0000256" key="3">
    <source>
        <dbReference type="ARBA" id="ARBA00022630"/>
    </source>
</evidence>
<dbReference type="PANTHER" id="PTHR43004:SF19">
    <property type="entry name" value="BINDING MONOOXYGENASE, PUTATIVE (JCVI)-RELATED"/>
    <property type="match status" value="1"/>
</dbReference>
<dbReference type="PRINTS" id="PR00420">
    <property type="entry name" value="RNGMNOXGNASE"/>
</dbReference>
<accession>A0AAW0CK66</accession>
<protein>
    <recommendedName>
        <fullName evidence="6">FAD-binding domain-containing protein</fullName>
    </recommendedName>
</protein>
<evidence type="ECO:0000256" key="2">
    <source>
        <dbReference type="ARBA" id="ARBA00007801"/>
    </source>
</evidence>
<dbReference type="Pfam" id="PF01494">
    <property type="entry name" value="FAD_binding_3"/>
    <property type="match status" value="1"/>
</dbReference>
<name>A0AAW0CK66_9AGAR</name>
<keyword evidence="5" id="KW-0560">Oxidoreductase</keyword>
<dbReference type="PANTHER" id="PTHR43004">
    <property type="entry name" value="TRK SYSTEM POTASSIUM UPTAKE PROTEIN"/>
    <property type="match status" value="1"/>
</dbReference>
<dbReference type="GO" id="GO:0071949">
    <property type="term" value="F:FAD binding"/>
    <property type="evidence" value="ECO:0007669"/>
    <property type="project" value="InterPro"/>
</dbReference>
<dbReference type="InterPro" id="IPR050641">
    <property type="entry name" value="RIFMO-like"/>
</dbReference>
<dbReference type="Gene3D" id="3.40.30.120">
    <property type="match status" value="1"/>
</dbReference>
<comment type="caution">
    <text evidence="7">The sequence shown here is derived from an EMBL/GenBank/DDBJ whole genome shotgun (WGS) entry which is preliminary data.</text>
</comment>
<dbReference type="InterPro" id="IPR036188">
    <property type="entry name" value="FAD/NAD-bd_sf"/>
</dbReference>
<dbReference type="Gene3D" id="3.50.50.60">
    <property type="entry name" value="FAD/NAD(P)-binding domain"/>
    <property type="match status" value="1"/>
</dbReference>
<evidence type="ECO:0000313" key="7">
    <source>
        <dbReference type="EMBL" id="KAK7038728.1"/>
    </source>
</evidence>
<evidence type="ECO:0000259" key="6">
    <source>
        <dbReference type="Pfam" id="PF01494"/>
    </source>
</evidence>
<dbReference type="InterPro" id="IPR002938">
    <property type="entry name" value="FAD-bd"/>
</dbReference>
<organism evidence="7 8">
    <name type="scientific">Paramarasmius palmivorus</name>
    <dbReference type="NCBI Taxonomy" id="297713"/>
    <lineage>
        <taxon>Eukaryota</taxon>
        <taxon>Fungi</taxon>
        <taxon>Dikarya</taxon>
        <taxon>Basidiomycota</taxon>
        <taxon>Agaricomycotina</taxon>
        <taxon>Agaricomycetes</taxon>
        <taxon>Agaricomycetidae</taxon>
        <taxon>Agaricales</taxon>
        <taxon>Marasmiineae</taxon>
        <taxon>Marasmiaceae</taxon>
        <taxon>Paramarasmius</taxon>
    </lineage>
</organism>
<dbReference type="SUPFAM" id="SSF51905">
    <property type="entry name" value="FAD/NAD(P)-binding domain"/>
    <property type="match status" value="1"/>
</dbReference>
<gene>
    <name evidence="7" type="ORF">VNI00_010613</name>
</gene>